<dbReference type="InterPro" id="IPR014710">
    <property type="entry name" value="RmlC-like_jellyroll"/>
</dbReference>
<evidence type="ECO:0000256" key="3">
    <source>
        <dbReference type="HAMAP-Rule" id="MF_01537"/>
    </source>
</evidence>
<dbReference type="PANTHER" id="PTHR36540">
    <property type="entry name" value="PYRIMIDINE/PURINE NUCLEOSIDE PHOSPHORYLASE"/>
    <property type="match status" value="1"/>
</dbReference>
<reference evidence="4 5" key="1">
    <citation type="submission" date="2018-06" db="EMBL/GenBank/DDBJ databases">
        <title>Genomic Encyclopedia of Archaeal and Bacterial Type Strains, Phase II (KMG-II): from individual species to whole genera.</title>
        <authorList>
            <person name="Goeker M."/>
        </authorList>
    </citation>
    <scope>NUCLEOTIDE SEQUENCE [LARGE SCALE GENOMIC DNA]</scope>
    <source>
        <strain evidence="4 5">DSM 6779</strain>
    </source>
</reference>
<dbReference type="GO" id="GO:0004850">
    <property type="term" value="F:uridine phosphorylase activity"/>
    <property type="evidence" value="ECO:0007669"/>
    <property type="project" value="RHEA"/>
</dbReference>
<comment type="catalytic activity">
    <reaction evidence="3">
        <text>uridine + phosphate = alpha-D-ribose 1-phosphate + uracil</text>
        <dbReference type="Rhea" id="RHEA:24388"/>
        <dbReference type="ChEBI" id="CHEBI:16704"/>
        <dbReference type="ChEBI" id="CHEBI:17568"/>
        <dbReference type="ChEBI" id="CHEBI:43474"/>
        <dbReference type="ChEBI" id="CHEBI:57720"/>
        <dbReference type="EC" id="2.4.2.2"/>
    </reaction>
</comment>
<comment type="similarity">
    <text evidence="3">Belongs to the nucleoside phosphorylase PpnP family.</text>
</comment>
<evidence type="ECO:0000313" key="5">
    <source>
        <dbReference type="Proteomes" id="UP000249239"/>
    </source>
</evidence>
<evidence type="ECO:0000256" key="2">
    <source>
        <dbReference type="ARBA" id="ARBA00022679"/>
    </source>
</evidence>
<dbReference type="GO" id="GO:0009032">
    <property type="term" value="F:thymidine phosphorylase activity"/>
    <property type="evidence" value="ECO:0007669"/>
    <property type="project" value="RHEA"/>
</dbReference>
<keyword evidence="2 3" id="KW-0808">Transferase</keyword>
<comment type="catalytic activity">
    <reaction evidence="3">
        <text>adenosine + phosphate = alpha-D-ribose 1-phosphate + adenine</text>
        <dbReference type="Rhea" id="RHEA:27642"/>
        <dbReference type="ChEBI" id="CHEBI:16335"/>
        <dbReference type="ChEBI" id="CHEBI:16708"/>
        <dbReference type="ChEBI" id="CHEBI:43474"/>
        <dbReference type="ChEBI" id="CHEBI:57720"/>
        <dbReference type="EC" id="2.4.2.1"/>
    </reaction>
</comment>
<comment type="catalytic activity">
    <reaction evidence="3">
        <text>inosine + phosphate = alpha-D-ribose 1-phosphate + hypoxanthine</text>
        <dbReference type="Rhea" id="RHEA:27646"/>
        <dbReference type="ChEBI" id="CHEBI:17368"/>
        <dbReference type="ChEBI" id="CHEBI:17596"/>
        <dbReference type="ChEBI" id="CHEBI:43474"/>
        <dbReference type="ChEBI" id="CHEBI:57720"/>
        <dbReference type="EC" id="2.4.2.1"/>
    </reaction>
</comment>
<dbReference type="Pfam" id="PF06865">
    <property type="entry name" value="Ppnp"/>
    <property type="match status" value="1"/>
</dbReference>
<proteinExistence type="inferred from homology"/>
<comment type="function">
    <text evidence="3">Catalyzes the phosphorolysis of diverse nucleosides, yielding D-ribose 1-phosphate and the respective free bases. Can use uridine, adenosine, guanosine, cytidine, thymidine, inosine and xanthosine as substrates. Also catalyzes the reverse reactions.</text>
</comment>
<accession>A0A2W7NDT5</accession>
<protein>
    <recommendedName>
        <fullName evidence="3">Pyrimidine/purine nucleoside phosphorylase</fullName>
        <ecNumber evidence="3">2.4.2.1</ecNumber>
        <ecNumber evidence="3">2.4.2.2</ecNumber>
    </recommendedName>
    <alternativeName>
        <fullName evidence="3">Adenosine phosphorylase</fullName>
    </alternativeName>
    <alternativeName>
        <fullName evidence="3">Cytidine phosphorylase</fullName>
    </alternativeName>
    <alternativeName>
        <fullName evidence="3">Guanosine phosphorylase</fullName>
    </alternativeName>
    <alternativeName>
        <fullName evidence="3">Inosine phosphorylase</fullName>
    </alternativeName>
    <alternativeName>
        <fullName evidence="3">Thymidine phosphorylase</fullName>
    </alternativeName>
    <alternativeName>
        <fullName evidence="3">Uridine phosphorylase</fullName>
    </alternativeName>
    <alternativeName>
        <fullName evidence="3">Xanthosine phosphorylase</fullName>
    </alternativeName>
</protein>
<dbReference type="HAMAP" id="MF_01537">
    <property type="entry name" value="Nucleos_phosphorylase_PpnP"/>
    <property type="match status" value="1"/>
</dbReference>
<dbReference type="InterPro" id="IPR009664">
    <property type="entry name" value="Ppnp"/>
</dbReference>
<comment type="catalytic activity">
    <reaction evidence="3">
        <text>guanosine + phosphate = alpha-D-ribose 1-phosphate + guanine</text>
        <dbReference type="Rhea" id="RHEA:13233"/>
        <dbReference type="ChEBI" id="CHEBI:16235"/>
        <dbReference type="ChEBI" id="CHEBI:16750"/>
        <dbReference type="ChEBI" id="CHEBI:43474"/>
        <dbReference type="ChEBI" id="CHEBI:57720"/>
        <dbReference type="EC" id="2.4.2.1"/>
    </reaction>
</comment>
<comment type="catalytic activity">
    <reaction evidence="3">
        <text>thymidine + phosphate = 2-deoxy-alpha-D-ribose 1-phosphate + thymine</text>
        <dbReference type="Rhea" id="RHEA:16037"/>
        <dbReference type="ChEBI" id="CHEBI:17748"/>
        <dbReference type="ChEBI" id="CHEBI:17821"/>
        <dbReference type="ChEBI" id="CHEBI:43474"/>
        <dbReference type="ChEBI" id="CHEBI:57259"/>
        <dbReference type="EC" id="2.4.2.2"/>
    </reaction>
</comment>
<organism evidence="4 5">
    <name type="scientific">Breznakibacter xylanolyticus</name>
    <dbReference type="NCBI Taxonomy" id="990"/>
    <lineage>
        <taxon>Bacteria</taxon>
        <taxon>Pseudomonadati</taxon>
        <taxon>Bacteroidota</taxon>
        <taxon>Bacteroidia</taxon>
        <taxon>Marinilabiliales</taxon>
        <taxon>Marinilabiliaceae</taxon>
        <taxon>Breznakibacter</taxon>
    </lineage>
</organism>
<comment type="caution">
    <text evidence="4">The sequence shown here is derived from an EMBL/GenBank/DDBJ whole genome shotgun (WGS) entry which is preliminary data.</text>
</comment>
<dbReference type="GO" id="GO:0047975">
    <property type="term" value="F:guanosine phosphorylase activity"/>
    <property type="evidence" value="ECO:0007669"/>
    <property type="project" value="RHEA"/>
</dbReference>
<keyword evidence="1 3" id="KW-0328">Glycosyltransferase</keyword>
<keyword evidence="5" id="KW-1185">Reference proteome</keyword>
<comment type="catalytic activity">
    <reaction evidence="3">
        <text>a purine D-ribonucleoside + phosphate = a purine nucleobase + alpha-D-ribose 1-phosphate</text>
        <dbReference type="Rhea" id="RHEA:19805"/>
        <dbReference type="ChEBI" id="CHEBI:26386"/>
        <dbReference type="ChEBI" id="CHEBI:43474"/>
        <dbReference type="ChEBI" id="CHEBI:57720"/>
        <dbReference type="ChEBI" id="CHEBI:142355"/>
        <dbReference type="EC" id="2.4.2.1"/>
    </reaction>
</comment>
<evidence type="ECO:0000313" key="4">
    <source>
        <dbReference type="EMBL" id="PZX18581.1"/>
    </source>
</evidence>
<comment type="catalytic activity">
    <reaction evidence="3">
        <text>xanthosine + phosphate = alpha-D-ribose 1-phosphate + xanthine</text>
        <dbReference type="Rhea" id="RHEA:27638"/>
        <dbReference type="ChEBI" id="CHEBI:17712"/>
        <dbReference type="ChEBI" id="CHEBI:18107"/>
        <dbReference type="ChEBI" id="CHEBI:43474"/>
        <dbReference type="ChEBI" id="CHEBI:57720"/>
        <dbReference type="EC" id="2.4.2.1"/>
    </reaction>
</comment>
<comment type="catalytic activity">
    <reaction evidence="3">
        <text>cytidine + phosphate = cytosine + alpha-D-ribose 1-phosphate</text>
        <dbReference type="Rhea" id="RHEA:52540"/>
        <dbReference type="ChEBI" id="CHEBI:16040"/>
        <dbReference type="ChEBI" id="CHEBI:17562"/>
        <dbReference type="ChEBI" id="CHEBI:43474"/>
        <dbReference type="ChEBI" id="CHEBI:57720"/>
        <dbReference type="EC" id="2.4.2.2"/>
    </reaction>
</comment>
<gene>
    <name evidence="3" type="primary">ppnP</name>
    <name evidence="4" type="ORF">LX69_00974</name>
</gene>
<dbReference type="PANTHER" id="PTHR36540:SF1">
    <property type="entry name" value="PYRIMIDINE_PURINE NUCLEOSIDE PHOSPHORYLASE"/>
    <property type="match status" value="1"/>
</dbReference>
<dbReference type="AlphaFoldDB" id="A0A2W7NDT5"/>
<dbReference type="Gene3D" id="2.60.120.10">
    <property type="entry name" value="Jelly Rolls"/>
    <property type="match status" value="1"/>
</dbReference>
<evidence type="ECO:0000256" key="1">
    <source>
        <dbReference type="ARBA" id="ARBA00022676"/>
    </source>
</evidence>
<dbReference type="GO" id="GO:0004731">
    <property type="term" value="F:purine-nucleoside phosphorylase activity"/>
    <property type="evidence" value="ECO:0007669"/>
    <property type="project" value="UniProtKB-UniRule"/>
</dbReference>
<dbReference type="SUPFAM" id="SSF51182">
    <property type="entry name" value="RmlC-like cupins"/>
    <property type="match status" value="1"/>
</dbReference>
<dbReference type="Proteomes" id="UP000249239">
    <property type="component" value="Unassembled WGS sequence"/>
</dbReference>
<dbReference type="GO" id="GO:0005829">
    <property type="term" value="C:cytosol"/>
    <property type="evidence" value="ECO:0007669"/>
    <property type="project" value="TreeGrafter"/>
</dbReference>
<dbReference type="EMBL" id="QKZK01000006">
    <property type="protein sequence ID" value="PZX18581.1"/>
    <property type="molecule type" value="Genomic_DNA"/>
</dbReference>
<dbReference type="EC" id="2.4.2.2" evidence="3"/>
<dbReference type="InterPro" id="IPR011051">
    <property type="entry name" value="RmlC_Cupin_sf"/>
</dbReference>
<name>A0A2W7NDT5_9BACT</name>
<sequence>MVSEMIKVNEYFDGKVKSLAANNAQGKATAGVIAPGSYEFGTDTIEIMNIVWGELKAQLPGQAWKTYQRGESFRVEKGERFKVEATDFMAYVCEYL</sequence>
<dbReference type="EC" id="2.4.2.1" evidence="3"/>